<dbReference type="PROSITE" id="PS00108">
    <property type="entry name" value="PROTEIN_KINASE_ST"/>
    <property type="match status" value="1"/>
</dbReference>
<dbReference type="InterPro" id="IPR000719">
    <property type="entry name" value="Prot_kinase_dom"/>
</dbReference>
<evidence type="ECO:0000256" key="2">
    <source>
        <dbReference type="ARBA" id="ARBA00022527"/>
    </source>
</evidence>
<dbReference type="CDD" id="cd14014">
    <property type="entry name" value="STKc_PknB_like"/>
    <property type="match status" value="1"/>
</dbReference>
<keyword evidence="9" id="KW-0812">Transmembrane</keyword>
<dbReference type="FunFam" id="1.10.510.10:FF:000021">
    <property type="entry name" value="Serine/threonine protein kinase"/>
    <property type="match status" value="1"/>
</dbReference>
<dbReference type="OrthoDB" id="9814968at2"/>
<organism evidence="11 12">
    <name type="scientific">Dictyobacter alpinus</name>
    <dbReference type="NCBI Taxonomy" id="2014873"/>
    <lineage>
        <taxon>Bacteria</taxon>
        <taxon>Bacillati</taxon>
        <taxon>Chloroflexota</taxon>
        <taxon>Ktedonobacteria</taxon>
        <taxon>Ktedonobacterales</taxon>
        <taxon>Dictyobacteraceae</taxon>
        <taxon>Dictyobacter</taxon>
    </lineage>
</organism>
<protein>
    <recommendedName>
        <fullName evidence="1">non-specific serine/threonine protein kinase</fullName>
        <ecNumber evidence="1">2.7.11.1</ecNumber>
    </recommendedName>
</protein>
<keyword evidence="3" id="KW-0808">Transferase</keyword>
<dbReference type="InterPro" id="IPR011009">
    <property type="entry name" value="Kinase-like_dom_sf"/>
</dbReference>
<name>A0A402B5U1_9CHLR</name>
<keyword evidence="9" id="KW-0472">Membrane</keyword>
<dbReference type="GO" id="GO:0005524">
    <property type="term" value="F:ATP binding"/>
    <property type="evidence" value="ECO:0007669"/>
    <property type="project" value="UniProtKB-UniRule"/>
</dbReference>
<proteinExistence type="predicted"/>
<gene>
    <name evidence="11" type="ORF">KDA_21840</name>
</gene>
<dbReference type="GO" id="GO:0004674">
    <property type="term" value="F:protein serine/threonine kinase activity"/>
    <property type="evidence" value="ECO:0007669"/>
    <property type="project" value="UniProtKB-KW"/>
</dbReference>
<feature type="region of interest" description="Disordered" evidence="8">
    <location>
        <begin position="326"/>
        <end position="348"/>
    </location>
</feature>
<comment type="caution">
    <text evidence="11">The sequence shown here is derived from an EMBL/GenBank/DDBJ whole genome shotgun (WGS) entry which is preliminary data.</text>
</comment>
<keyword evidence="9" id="KW-1133">Transmembrane helix</keyword>
<keyword evidence="2" id="KW-0723">Serine/threonine-protein kinase</keyword>
<dbReference type="SUPFAM" id="SSF56112">
    <property type="entry name" value="Protein kinase-like (PK-like)"/>
    <property type="match status" value="1"/>
</dbReference>
<keyword evidence="4 7" id="KW-0547">Nucleotide-binding</keyword>
<dbReference type="SMART" id="SM00220">
    <property type="entry name" value="S_TKc"/>
    <property type="match status" value="1"/>
</dbReference>
<feature type="binding site" evidence="7">
    <location>
        <position position="41"/>
    </location>
    <ligand>
        <name>ATP</name>
        <dbReference type="ChEBI" id="CHEBI:30616"/>
    </ligand>
</feature>
<keyword evidence="6 7" id="KW-0067">ATP-binding</keyword>
<dbReference type="Gene3D" id="2.60.120.560">
    <property type="entry name" value="Exo-inulinase, domain 1"/>
    <property type="match status" value="1"/>
</dbReference>
<evidence type="ECO:0000256" key="1">
    <source>
        <dbReference type="ARBA" id="ARBA00012513"/>
    </source>
</evidence>
<dbReference type="EC" id="2.7.11.1" evidence="1"/>
<sequence length="619" mass="68128">MPGLEGTVVKQYTIKNLLGSGGMSEVYLAYDEVAQQHVAIKVMTGYSTDYLERFRREAEAIDKLQHEHILPALDYEEIEPWHYLMMEYAPGGTLRDLLDDGPLTLEEVDLFLSQIASAVQHAHDHGVLHRDIKPSNILLRNLKHVYLADFGLAKIMDASHELTRTGSLMGTPEYMAPDLADGPATVSSDVYSLGVLLYQMLTRRVPFEGETPVSVFWKQLRDDPQPPSVYNRTLTRAIDNVALKALAKDPQQRYASAAELYEAFHQAVLIEDDPLDTYAAAQDMDLEQVVLADSMSLPEQVLVSEEAPVSNKRVLRRRYPVSGARHVSTPRPLFKGRNRRRSESDPLVSPAYDVSIAQQVSRPSAKSGSAVRRIRRSRNTMTFSIVTAGLFFFVILPGSYIYYLYATHPQTTVALTPQPTIAQPRATATVANTNTVVPGALILQDDLADNKSGRWSEAPGNCVFAYGSYRAIKSADAPAIPCALISPLVDDAAIQVDVSLLSGNSAGMLLRLHGDQFYKFEINSVGQYSFLRHDVNAGSNQYVTLLKSTANSAIVPGSGKNTLLVIANGADFNLYVNGIFLNKVHDTTYQSGQLAFTTNTISATDIATASFTHLKLSRV</sequence>
<keyword evidence="12" id="KW-1185">Reference proteome</keyword>
<feature type="domain" description="Protein kinase" evidence="10">
    <location>
        <begin position="12"/>
        <end position="268"/>
    </location>
</feature>
<evidence type="ECO:0000256" key="7">
    <source>
        <dbReference type="PROSITE-ProRule" id="PRU10141"/>
    </source>
</evidence>
<dbReference type="Proteomes" id="UP000287171">
    <property type="component" value="Unassembled WGS sequence"/>
</dbReference>
<evidence type="ECO:0000313" key="11">
    <source>
        <dbReference type="EMBL" id="GCE26700.1"/>
    </source>
</evidence>
<evidence type="ECO:0000313" key="12">
    <source>
        <dbReference type="Proteomes" id="UP000287171"/>
    </source>
</evidence>
<dbReference type="PANTHER" id="PTHR43289">
    <property type="entry name" value="MITOGEN-ACTIVATED PROTEIN KINASE KINASE KINASE 20-RELATED"/>
    <property type="match status" value="1"/>
</dbReference>
<accession>A0A402B5U1</accession>
<dbReference type="Gene3D" id="3.30.200.20">
    <property type="entry name" value="Phosphorylase Kinase, domain 1"/>
    <property type="match status" value="1"/>
</dbReference>
<evidence type="ECO:0000256" key="5">
    <source>
        <dbReference type="ARBA" id="ARBA00022777"/>
    </source>
</evidence>
<evidence type="ECO:0000256" key="3">
    <source>
        <dbReference type="ARBA" id="ARBA00022679"/>
    </source>
</evidence>
<dbReference type="InterPro" id="IPR017441">
    <property type="entry name" value="Protein_kinase_ATP_BS"/>
</dbReference>
<keyword evidence="5" id="KW-0418">Kinase</keyword>
<dbReference type="RefSeq" id="WP_126627120.1">
    <property type="nucleotide sequence ID" value="NZ_BIFT01000001.1"/>
</dbReference>
<dbReference type="Gene3D" id="1.10.510.10">
    <property type="entry name" value="Transferase(Phosphotransferase) domain 1"/>
    <property type="match status" value="1"/>
</dbReference>
<dbReference type="PANTHER" id="PTHR43289:SF6">
    <property type="entry name" value="SERINE_THREONINE-PROTEIN KINASE NEKL-3"/>
    <property type="match status" value="1"/>
</dbReference>
<evidence type="ECO:0000256" key="6">
    <source>
        <dbReference type="ARBA" id="ARBA00022840"/>
    </source>
</evidence>
<evidence type="ECO:0000256" key="8">
    <source>
        <dbReference type="SAM" id="MobiDB-lite"/>
    </source>
</evidence>
<dbReference type="InterPro" id="IPR008271">
    <property type="entry name" value="Ser/Thr_kinase_AS"/>
</dbReference>
<dbReference type="Pfam" id="PF00069">
    <property type="entry name" value="Pkinase"/>
    <property type="match status" value="1"/>
</dbReference>
<evidence type="ECO:0000256" key="4">
    <source>
        <dbReference type="ARBA" id="ARBA00022741"/>
    </source>
</evidence>
<dbReference type="PROSITE" id="PS00107">
    <property type="entry name" value="PROTEIN_KINASE_ATP"/>
    <property type="match status" value="1"/>
</dbReference>
<dbReference type="AlphaFoldDB" id="A0A402B5U1"/>
<reference evidence="12" key="1">
    <citation type="submission" date="2018-12" db="EMBL/GenBank/DDBJ databases">
        <title>Tengunoibacter tsumagoiensis gen. nov., sp. nov., Dictyobacter kobayashii sp. nov., D. alpinus sp. nov., and D. joshuensis sp. nov. and description of Dictyobacteraceae fam. nov. within the order Ktedonobacterales isolated from Tengu-no-mugimeshi.</title>
        <authorList>
            <person name="Wang C.M."/>
            <person name="Zheng Y."/>
            <person name="Sakai Y."/>
            <person name="Toyoda A."/>
            <person name="Minakuchi Y."/>
            <person name="Abe K."/>
            <person name="Yokota A."/>
            <person name="Yabe S."/>
        </authorList>
    </citation>
    <scope>NUCLEOTIDE SEQUENCE [LARGE SCALE GENOMIC DNA]</scope>
    <source>
        <strain evidence="12">Uno16</strain>
    </source>
</reference>
<feature type="transmembrane region" description="Helical" evidence="9">
    <location>
        <begin position="382"/>
        <end position="405"/>
    </location>
</feature>
<dbReference type="PROSITE" id="PS50011">
    <property type="entry name" value="PROTEIN_KINASE_DOM"/>
    <property type="match status" value="1"/>
</dbReference>
<dbReference type="EMBL" id="BIFT01000001">
    <property type="protein sequence ID" value="GCE26700.1"/>
    <property type="molecule type" value="Genomic_DNA"/>
</dbReference>
<evidence type="ECO:0000259" key="10">
    <source>
        <dbReference type="PROSITE" id="PS50011"/>
    </source>
</evidence>
<evidence type="ECO:0000256" key="9">
    <source>
        <dbReference type="SAM" id="Phobius"/>
    </source>
</evidence>